<dbReference type="EMBL" id="JAKEVZ010000016">
    <property type="protein sequence ID" value="MCF1752814.1"/>
    <property type="molecule type" value="Genomic_DNA"/>
</dbReference>
<evidence type="ECO:0000256" key="4">
    <source>
        <dbReference type="ARBA" id="ARBA00022691"/>
    </source>
</evidence>
<comment type="function">
    <text evidence="6">Specifically methylates the adenine in position 37 of tRNA(1)(Val) (anticodon cmo5UAC).</text>
</comment>
<dbReference type="InterPro" id="IPR007848">
    <property type="entry name" value="Small_mtfrase_dom"/>
</dbReference>
<dbReference type="InterPro" id="IPR022882">
    <property type="entry name" value="tRNA_adenine-N6_MeTrfase"/>
</dbReference>
<keyword evidence="9" id="KW-1185">Reference proteome</keyword>
<dbReference type="RefSeq" id="WP_234862662.1">
    <property type="nucleotide sequence ID" value="NZ_JAKEVZ010000016.1"/>
</dbReference>
<evidence type="ECO:0000256" key="1">
    <source>
        <dbReference type="ARBA" id="ARBA00022490"/>
    </source>
</evidence>
<dbReference type="PROSITE" id="PS00092">
    <property type="entry name" value="N6_MTASE"/>
    <property type="match status" value="1"/>
</dbReference>
<dbReference type="PANTHER" id="PTHR47739">
    <property type="entry name" value="TRNA1(VAL) (ADENINE(37)-N6)-METHYLTRANSFERASE"/>
    <property type="match status" value="1"/>
</dbReference>
<dbReference type="InterPro" id="IPR029063">
    <property type="entry name" value="SAM-dependent_MTases_sf"/>
</dbReference>
<dbReference type="InterPro" id="IPR050210">
    <property type="entry name" value="tRNA_Adenine-N(6)_MTase"/>
</dbReference>
<keyword evidence="4 6" id="KW-0949">S-adenosyl-L-methionine</keyword>
<organism evidence="8 9">
    <name type="scientific">Mariniradius sediminis</name>
    <dbReference type="NCBI Taxonomy" id="2909237"/>
    <lineage>
        <taxon>Bacteria</taxon>
        <taxon>Pseudomonadati</taxon>
        <taxon>Bacteroidota</taxon>
        <taxon>Cytophagia</taxon>
        <taxon>Cytophagales</taxon>
        <taxon>Cyclobacteriaceae</taxon>
        <taxon>Mariniradius</taxon>
    </lineage>
</organism>
<gene>
    <name evidence="8" type="ORF">L0U89_17280</name>
</gene>
<dbReference type="EC" id="2.1.1.223" evidence="6"/>
<keyword evidence="3 6" id="KW-0808">Transferase</keyword>
<evidence type="ECO:0000256" key="3">
    <source>
        <dbReference type="ARBA" id="ARBA00022679"/>
    </source>
</evidence>
<comment type="catalytic activity">
    <reaction evidence="6">
        <text>adenosine(37) in tRNA1(Val) + S-adenosyl-L-methionine = N(6)-methyladenosine(37) in tRNA1(Val) + S-adenosyl-L-homocysteine + H(+)</text>
        <dbReference type="Rhea" id="RHEA:43160"/>
        <dbReference type="Rhea" id="RHEA-COMP:10369"/>
        <dbReference type="Rhea" id="RHEA-COMP:10370"/>
        <dbReference type="ChEBI" id="CHEBI:15378"/>
        <dbReference type="ChEBI" id="CHEBI:57856"/>
        <dbReference type="ChEBI" id="CHEBI:59789"/>
        <dbReference type="ChEBI" id="CHEBI:74411"/>
        <dbReference type="ChEBI" id="CHEBI:74449"/>
        <dbReference type="EC" id="2.1.1.223"/>
    </reaction>
</comment>
<dbReference type="Proteomes" id="UP001201449">
    <property type="component" value="Unassembled WGS sequence"/>
</dbReference>
<protein>
    <recommendedName>
        <fullName evidence="6">tRNA1(Val) (adenine(37)-N6)-methyltransferase</fullName>
        <ecNumber evidence="6">2.1.1.223</ecNumber>
    </recommendedName>
    <alternativeName>
        <fullName evidence="6">tRNA m6A37 methyltransferase</fullName>
    </alternativeName>
</protein>
<accession>A0ABS9BXM8</accession>
<dbReference type="PANTHER" id="PTHR47739:SF1">
    <property type="entry name" value="TRNA1(VAL) (ADENINE(37)-N6)-METHYLTRANSFERASE"/>
    <property type="match status" value="1"/>
</dbReference>
<comment type="similarity">
    <text evidence="6">Belongs to the methyltransferase superfamily. tRNA (adenine-N(6)-)-methyltransferase family.</text>
</comment>
<evidence type="ECO:0000259" key="7">
    <source>
        <dbReference type="Pfam" id="PF05175"/>
    </source>
</evidence>
<comment type="subcellular location">
    <subcellularLocation>
        <location evidence="6">Cytoplasm</location>
    </subcellularLocation>
</comment>
<keyword evidence="5 6" id="KW-0819">tRNA processing</keyword>
<sequence length="236" mass="26907">MSKPFRFKQFQIHHDRCAMKVGTDGVLLGAVAGTGSPNRILDIGTGTGLVALMLAQRFPTARIEAVEIDESAFLQAKENVVGSPWDDRVHVWHTPFQDFAKAWEKTFDLIVSNPPYFPNHLLSVDQKRNLALHQERLDFDALADGVTKLLGETGVFWVILPPIQMVSLESELQKRGLFPFFLLEICDQPQKRSHRRIQGFSFLDRGFESRIISIKDTEGIYSKEYSDLLRDFLIIF</sequence>
<reference evidence="8 9" key="1">
    <citation type="submission" date="2022-01" db="EMBL/GenBank/DDBJ databases">
        <title>Mariniradius saccharolyticus sp. nov., isolated from sediment of a river.</title>
        <authorList>
            <person name="Liu H."/>
        </authorList>
    </citation>
    <scope>NUCLEOTIDE SEQUENCE [LARGE SCALE GENOMIC DNA]</scope>
    <source>
        <strain evidence="8 9">RY-2</strain>
    </source>
</reference>
<comment type="caution">
    <text evidence="8">The sequence shown here is derived from an EMBL/GenBank/DDBJ whole genome shotgun (WGS) entry which is preliminary data.</text>
</comment>
<proteinExistence type="inferred from homology"/>
<keyword evidence="1 6" id="KW-0963">Cytoplasm</keyword>
<dbReference type="HAMAP" id="MF_01872">
    <property type="entry name" value="tRNA_methyltr_YfiC"/>
    <property type="match status" value="1"/>
</dbReference>
<dbReference type="Pfam" id="PF05175">
    <property type="entry name" value="MTS"/>
    <property type="match status" value="1"/>
</dbReference>
<evidence type="ECO:0000313" key="8">
    <source>
        <dbReference type="EMBL" id="MCF1752814.1"/>
    </source>
</evidence>
<evidence type="ECO:0000256" key="5">
    <source>
        <dbReference type="ARBA" id="ARBA00022694"/>
    </source>
</evidence>
<dbReference type="SUPFAM" id="SSF53335">
    <property type="entry name" value="S-adenosyl-L-methionine-dependent methyltransferases"/>
    <property type="match status" value="1"/>
</dbReference>
<evidence type="ECO:0000256" key="6">
    <source>
        <dbReference type="HAMAP-Rule" id="MF_01872"/>
    </source>
</evidence>
<dbReference type="CDD" id="cd02440">
    <property type="entry name" value="AdoMet_MTases"/>
    <property type="match status" value="1"/>
</dbReference>
<feature type="domain" description="Methyltransferase small" evidence="7">
    <location>
        <begin position="36"/>
        <end position="117"/>
    </location>
</feature>
<name>A0ABS9BXM8_9BACT</name>
<evidence type="ECO:0000256" key="2">
    <source>
        <dbReference type="ARBA" id="ARBA00022603"/>
    </source>
</evidence>
<keyword evidence="2 6" id="KW-0489">Methyltransferase</keyword>
<dbReference type="Gene3D" id="3.40.50.150">
    <property type="entry name" value="Vaccinia Virus protein VP39"/>
    <property type="match status" value="1"/>
</dbReference>
<dbReference type="GO" id="GO:0008168">
    <property type="term" value="F:methyltransferase activity"/>
    <property type="evidence" value="ECO:0007669"/>
    <property type="project" value="UniProtKB-KW"/>
</dbReference>
<dbReference type="InterPro" id="IPR002052">
    <property type="entry name" value="DNA_methylase_N6_adenine_CS"/>
</dbReference>
<dbReference type="GO" id="GO:0032259">
    <property type="term" value="P:methylation"/>
    <property type="evidence" value="ECO:0007669"/>
    <property type="project" value="UniProtKB-KW"/>
</dbReference>
<evidence type="ECO:0000313" key="9">
    <source>
        <dbReference type="Proteomes" id="UP001201449"/>
    </source>
</evidence>